<dbReference type="EMBL" id="JAHRIP010019184">
    <property type="protein sequence ID" value="MEQ2286923.1"/>
    <property type="molecule type" value="Genomic_DNA"/>
</dbReference>
<keyword evidence="2" id="KW-1185">Reference proteome</keyword>
<gene>
    <name evidence="1" type="ORF">AMECASPLE_007382</name>
</gene>
<protein>
    <submittedName>
        <fullName evidence="1">Uncharacterized protein</fullName>
    </submittedName>
</protein>
<evidence type="ECO:0000313" key="2">
    <source>
        <dbReference type="Proteomes" id="UP001469553"/>
    </source>
</evidence>
<evidence type="ECO:0000313" key="1">
    <source>
        <dbReference type="EMBL" id="MEQ2286923.1"/>
    </source>
</evidence>
<accession>A0ABV0Y016</accession>
<dbReference type="Proteomes" id="UP001469553">
    <property type="component" value="Unassembled WGS sequence"/>
</dbReference>
<proteinExistence type="predicted"/>
<organism evidence="1 2">
    <name type="scientific">Ameca splendens</name>
    <dbReference type="NCBI Taxonomy" id="208324"/>
    <lineage>
        <taxon>Eukaryota</taxon>
        <taxon>Metazoa</taxon>
        <taxon>Chordata</taxon>
        <taxon>Craniata</taxon>
        <taxon>Vertebrata</taxon>
        <taxon>Euteleostomi</taxon>
        <taxon>Actinopterygii</taxon>
        <taxon>Neopterygii</taxon>
        <taxon>Teleostei</taxon>
        <taxon>Neoteleostei</taxon>
        <taxon>Acanthomorphata</taxon>
        <taxon>Ovalentaria</taxon>
        <taxon>Atherinomorphae</taxon>
        <taxon>Cyprinodontiformes</taxon>
        <taxon>Goodeidae</taxon>
        <taxon>Ameca</taxon>
    </lineage>
</organism>
<sequence length="69" mass="8041">MLPFYEAFTLIVYYMHSCPEKKASAESNEVICERASKCGCCYILNTRGQMIPARHHQSLLTELQRDLWD</sequence>
<name>A0ABV0Y016_9TELE</name>
<reference evidence="1 2" key="1">
    <citation type="submission" date="2021-06" db="EMBL/GenBank/DDBJ databases">
        <authorList>
            <person name="Palmer J.M."/>
        </authorList>
    </citation>
    <scope>NUCLEOTIDE SEQUENCE [LARGE SCALE GENOMIC DNA]</scope>
    <source>
        <strain evidence="1 2">AS_MEX2019</strain>
        <tissue evidence="1">Muscle</tissue>
    </source>
</reference>
<comment type="caution">
    <text evidence="1">The sequence shown here is derived from an EMBL/GenBank/DDBJ whole genome shotgun (WGS) entry which is preliminary data.</text>
</comment>